<evidence type="ECO:0000313" key="6">
    <source>
        <dbReference type="EMBL" id="ODM92861.1"/>
    </source>
</evidence>
<protein>
    <submittedName>
        <fullName evidence="6">Charged multivesicular body protein 4b</fullName>
    </submittedName>
</protein>
<evidence type="ECO:0000256" key="1">
    <source>
        <dbReference type="ARBA" id="ARBA00004177"/>
    </source>
</evidence>
<dbReference type="Gene3D" id="1.10.287.1060">
    <property type="entry name" value="ESAT-6-like"/>
    <property type="match status" value="1"/>
</dbReference>
<feature type="compositionally biased region" description="Basic and acidic residues" evidence="5">
    <location>
        <begin position="222"/>
        <end position="239"/>
    </location>
</feature>
<evidence type="ECO:0000256" key="5">
    <source>
        <dbReference type="SAM" id="MobiDB-lite"/>
    </source>
</evidence>
<dbReference type="PANTHER" id="PTHR22761:SF10">
    <property type="entry name" value="GH13992P"/>
    <property type="match status" value="1"/>
</dbReference>
<name>A0A1D2MIW5_ORCCI</name>
<dbReference type="EMBL" id="LJIJ01001133">
    <property type="protein sequence ID" value="ODM92861.1"/>
    <property type="molecule type" value="Genomic_DNA"/>
</dbReference>
<dbReference type="OMA" id="RRMDTEM"/>
<keyword evidence="3" id="KW-0967">Endosome</keyword>
<dbReference type="GO" id="GO:0000815">
    <property type="term" value="C:ESCRT III complex"/>
    <property type="evidence" value="ECO:0007669"/>
    <property type="project" value="TreeGrafter"/>
</dbReference>
<dbReference type="PANTHER" id="PTHR22761">
    <property type="entry name" value="CHARGED MULTIVESICULAR BODY PROTEIN"/>
    <property type="match status" value="1"/>
</dbReference>
<dbReference type="InterPro" id="IPR005024">
    <property type="entry name" value="Snf7_fam"/>
</dbReference>
<feature type="region of interest" description="Disordered" evidence="5">
    <location>
        <begin position="222"/>
        <end position="246"/>
    </location>
</feature>
<accession>A0A1D2MIW5</accession>
<evidence type="ECO:0000256" key="3">
    <source>
        <dbReference type="ARBA" id="ARBA00022753"/>
    </source>
</evidence>
<dbReference type="Pfam" id="PF03357">
    <property type="entry name" value="Snf7"/>
    <property type="match status" value="1"/>
</dbReference>
<evidence type="ECO:0000256" key="4">
    <source>
        <dbReference type="SAM" id="Coils"/>
    </source>
</evidence>
<feature type="coiled-coil region" evidence="4">
    <location>
        <begin position="160"/>
        <end position="190"/>
    </location>
</feature>
<keyword evidence="7" id="KW-1185">Reference proteome</keyword>
<proteinExistence type="inferred from homology"/>
<dbReference type="AlphaFoldDB" id="A0A1D2MIW5"/>
<dbReference type="GO" id="GO:0009898">
    <property type="term" value="C:cytoplasmic side of plasma membrane"/>
    <property type="evidence" value="ECO:0007669"/>
    <property type="project" value="TreeGrafter"/>
</dbReference>
<evidence type="ECO:0000256" key="2">
    <source>
        <dbReference type="ARBA" id="ARBA00006190"/>
    </source>
</evidence>
<sequence length="246" mass="27870">MKKSKFWQRLFGSKQPNHITGTKDGKSNRAALERLREMEEMLQKKQTHIENCIQVQIETAKKHGTKNKRAALMALTRKRRLEAELKRIDGTLTTIELQREALEAAKNNLQVLGAMQDAANVLKEAQKHVTVDQVLDIMDDINEQQETANEIADAIANPLKREATFDDSELETELEQLEQEELDKALLQVDVYDTGSKTNDDQNKDSALPVVTNEVERTKLIAGGHDAKKDADPDEKELQELAQWST</sequence>
<dbReference type="Gene3D" id="6.10.250.1710">
    <property type="match status" value="1"/>
</dbReference>
<gene>
    <name evidence="6" type="ORF">Ocin01_13820</name>
</gene>
<dbReference type="GO" id="GO:0006900">
    <property type="term" value="P:vesicle budding from membrane"/>
    <property type="evidence" value="ECO:0007669"/>
    <property type="project" value="TreeGrafter"/>
</dbReference>
<dbReference type="Proteomes" id="UP000094527">
    <property type="component" value="Unassembled WGS sequence"/>
</dbReference>
<dbReference type="OrthoDB" id="5592979at2759"/>
<comment type="subcellular location">
    <subcellularLocation>
        <location evidence="1">Endosome</location>
    </subcellularLocation>
</comment>
<feature type="coiled-coil region" evidence="4">
    <location>
        <begin position="78"/>
        <end position="112"/>
    </location>
</feature>
<keyword evidence="4" id="KW-0175">Coiled coil</keyword>
<organism evidence="6 7">
    <name type="scientific">Orchesella cincta</name>
    <name type="common">Springtail</name>
    <name type="synonym">Podura cincta</name>
    <dbReference type="NCBI Taxonomy" id="48709"/>
    <lineage>
        <taxon>Eukaryota</taxon>
        <taxon>Metazoa</taxon>
        <taxon>Ecdysozoa</taxon>
        <taxon>Arthropoda</taxon>
        <taxon>Hexapoda</taxon>
        <taxon>Collembola</taxon>
        <taxon>Entomobryomorpha</taxon>
        <taxon>Entomobryoidea</taxon>
        <taxon>Orchesellidae</taxon>
        <taxon>Orchesellinae</taxon>
        <taxon>Orchesella</taxon>
    </lineage>
</organism>
<evidence type="ECO:0000313" key="7">
    <source>
        <dbReference type="Proteomes" id="UP000094527"/>
    </source>
</evidence>
<dbReference type="GO" id="GO:0032511">
    <property type="term" value="P:late endosome to vacuole transport via multivesicular body sorting pathway"/>
    <property type="evidence" value="ECO:0007669"/>
    <property type="project" value="TreeGrafter"/>
</dbReference>
<dbReference type="GO" id="GO:0005771">
    <property type="term" value="C:multivesicular body"/>
    <property type="evidence" value="ECO:0007669"/>
    <property type="project" value="TreeGrafter"/>
</dbReference>
<dbReference type="STRING" id="48709.A0A1D2MIW5"/>
<reference evidence="6 7" key="1">
    <citation type="journal article" date="2016" name="Genome Biol. Evol.">
        <title>Gene Family Evolution Reflects Adaptation to Soil Environmental Stressors in the Genome of the Collembolan Orchesella cincta.</title>
        <authorList>
            <person name="Faddeeva-Vakhrusheva A."/>
            <person name="Derks M.F."/>
            <person name="Anvar S.Y."/>
            <person name="Agamennone V."/>
            <person name="Suring W."/>
            <person name="Smit S."/>
            <person name="van Straalen N.M."/>
            <person name="Roelofs D."/>
        </authorList>
    </citation>
    <scope>NUCLEOTIDE SEQUENCE [LARGE SCALE GENOMIC DNA]</scope>
    <source>
        <tissue evidence="6">Mixed pool</tissue>
    </source>
</reference>
<comment type="caution">
    <text evidence="6">The sequence shown here is derived from an EMBL/GenBank/DDBJ whole genome shotgun (WGS) entry which is preliminary data.</text>
</comment>
<comment type="similarity">
    <text evidence="2">Belongs to the SNF7 family.</text>
</comment>